<gene>
    <name evidence="2" type="ORF">H9753_12095</name>
</gene>
<reference evidence="2" key="2">
    <citation type="submission" date="2021-04" db="EMBL/GenBank/DDBJ databases">
        <authorList>
            <person name="Gilroy R."/>
        </authorList>
    </citation>
    <scope>NUCLEOTIDE SEQUENCE</scope>
    <source>
        <strain evidence="2">ChiBcec2-3848</strain>
    </source>
</reference>
<evidence type="ECO:0000259" key="1">
    <source>
        <dbReference type="PROSITE" id="PS51186"/>
    </source>
</evidence>
<name>A0A9D2PR76_9FIRM</name>
<dbReference type="AlphaFoldDB" id="A0A9D2PR76"/>
<evidence type="ECO:0000313" key="2">
    <source>
        <dbReference type="EMBL" id="HJC64337.1"/>
    </source>
</evidence>
<protein>
    <submittedName>
        <fullName evidence="2">GNAT family N-acetyltransferase</fullName>
    </submittedName>
</protein>
<proteinExistence type="predicted"/>
<organism evidence="2 3">
    <name type="scientific">Candidatus Blautia merdavium</name>
    <dbReference type="NCBI Taxonomy" id="2838494"/>
    <lineage>
        <taxon>Bacteria</taxon>
        <taxon>Bacillati</taxon>
        <taxon>Bacillota</taxon>
        <taxon>Clostridia</taxon>
        <taxon>Lachnospirales</taxon>
        <taxon>Lachnospiraceae</taxon>
        <taxon>Blautia</taxon>
    </lineage>
</organism>
<dbReference type="GO" id="GO:0016747">
    <property type="term" value="F:acyltransferase activity, transferring groups other than amino-acyl groups"/>
    <property type="evidence" value="ECO:0007669"/>
    <property type="project" value="InterPro"/>
</dbReference>
<dbReference type="Proteomes" id="UP000823886">
    <property type="component" value="Unassembled WGS sequence"/>
</dbReference>
<dbReference type="Pfam" id="PF24553">
    <property type="entry name" value="Rv0428c_C"/>
    <property type="match status" value="1"/>
</dbReference>
<sequence>MESEKEIKIIEDLSLNAWPSHQMQLYDGWILRFSYFYTHRTNCIEQIGSSSIPLGDKLDYCEEIYEKWGTPAIYKITPLLSSSFDQMLTERGYHIAHVTEVMTMDMSNYKVREPLYPVTVSDVISPAWLDALFDMKGTVNKIHRKIVPSMYAAIPKDVISAAVYEGKKIIGTGLCILDRDYAGIYAIHVDQGFRRRHIGNAICRALLNAAFCRGAASAYLQVVKGNTPAKGLYESLGFHDFYTYWFRQQYPVAEGANQPAEK</sequence>
<dbReference type="InterPro" id="IPR016181">
    <property type="entry name" value="Acyl_CoA_acyltransferase"/>
</dbReference>
<reference evidence="2" key="1">
    <citation type="journal article" date="2021" name="PeerJ">
        <title>Extensive microbial diversity within the chicken gut microbiome revealed by metagenomics and culture.</title>
        <authorList>
            <person name="Gilroy R."/>
            <person name="Ravi A."/>
            <person name="Getino M."/>
            <person name="Pursley I."/>
            <person name="Horton D.L."/>
            <person name="Alikhan N.F."/>
            <person name="Baker D."/>
            <person name="Gharbi K."/>
            <person name="Hall N."/>
            <person name="Watson M."/>
            <person name="Adriaenssens E.M."/>
            <person name="Foster-Nyarko E."/>
            <person name="Jarju S."/>
            <person name="Secka A."/>
            <person name="Antonio M."/>
            <person name="Oren A."/>
            <person name="Chaudhuri R.R."/>
            <person name="La Ragione R."/>
            <person name="Hildebrand F."/>
            <person name="Pallen M.J."/>
        </authorList>
    </citation>
    <scope>NUCLEOTIDE SEQUENCE</scope>
    <source>
        <strain evidence="2">ChiBcec2-3848</strain>
    </source>
</reference>
<feature type="domain" description="N-acetyltransferase" evidence="1">
    <location>
        <begin position="118"/>
        <end position="257"/>
    </location>
</feature>
<dbReference type="EMBL" id="DWVZ01000160">
    <property type="protein sequence ID" value="HJC64337.1"/>
    <property type="molecule type" value="Genomic_DNA"/>
</dbReference>
<accession>A0A9D2PR76</accession>
<comment type="caution">
    <text evidence="2">The sequence shown here is derived from an EMBL/GenBank/DDBJ whole genome shotgun (WGS) entry which is preliminary data.</text>
</comment>
<evidence type="ECO:0000313" key="3">
    <source>
        <dbReference type="Proteomes" id="UP000823886"/>
    </source>
</evidence>
<dbReference type="PROSITE" id="PS51186">
    <property type="entry name" value="GNAT"/>
    <property type="match status" value="1"/>
</dbReference>
<dbReference type="SUPFAM" id="SSF55729">
    <property type="entry name" value="Acyl-CoA N-acyltransferases (Nat)"/>
    <property type="match status" value="1"/>
</dbReference>
<dbReference type="InterPro" id="IPR056935">
    <property type="entry name" value="Rv0428c-like_C"/>
</dbReference>
<dbReference type="InterPro" id="IPR000182">
    <property type="entry name" value="GNAT_dom"/>
</dbReference>
<dbReference type="Gene3D" id="3.40.630.30">
    <property type="match status" value="1"/>
</dbReference>